<proteinExistence type="predicted"/>
<feature type="chain" id="PRO_5002392836" evidence="1">
    <location>
        <begin position="22"/>
        <end position="284"/>
    </location>
</feature>
<comment type="caution">
    <text evidence="2">The sequence shown here is derived from an EMBL/GenBank/DDBJ whole genome shotgun (WGS) entry which is preliminary data.</text>
</comment>
<dbReference type="PROSITE" id="PS51257">
    <property type="entry name" value="PROKAR_LIPOPROTEIN"/>
    <property type="match status" value="1"/>
</dbReference>
<evidence type="ECO:0000313" key="2">
    <source>
        <dbReference type="EMBL" id="EKO35834.1"/>
    </source>
</evidence>
<gene>
    <name evidence="2" type="ORF">LEP1GSC179_0248</name>
</gene>
<dbReference type="RefSeq" id="WP_004475577.1">
    <property type="nucleotide sequence ID" value="NZ_AHON02000001.1"/>
</dbReference>
<dbReference type="EMBL" id="AHON02000001">
    <property type="protein sequence ID" value="EKO35834.1"/>
    <property type="molecule type" value="Genomic_DNA"/>
</dbReference>
<feature type="signal peptide" evidence="1">
    <location>
        <begin position="1"/>
        <end position="21"/>
    </location>
</feature>
<keyword evidence="2" id="KW-0449">Lipoprotein</keyword>
<name>A0A0E2BKN7_9LEPT</name>
<evidence type="ECO:0000256" key="1">
    <source>
        <dbReference type="SAM" id="SignalP"/>
    </source>
</evidence>
<keyword evidence="1" id="KW-0732">Signal</keyword>
<dbReference type="AlphaFoldDB" id="A0A0E2BKN7"/>
<accession>A0A0E2BKN7</accession>
<protein>
    <submittedName>
        <fullName evidence="2">Lipoprotein</fullName>
    </submittedName>
</protein>
<keyword evidence="3" id="KW-1185">Reference proteome</keyword>
<evidence type="ECO:0000313" key="3">
    <source>
        <dbReference type="Proteomes" id="UP000006329"/>
    </source>
</evidence>
<reference evidence="2" key="1">
    <citation type="submission" date="2012-10" db="EMBL/GenBank/DDBJ databases">
        <authorList>
            <person name="Harkins D.M."/>
            <person name="Durkin A.S."/>
            <person name="Brinkac L.M."/>
            <person name="Haft D.H."/>
            <person name="Selengut J.D."/>
            <person name="Sanka R."/>
            <person name="DePew J."/>
            <person name="Purushe J."/>
            <person name="Matthias M.A."/>
            <person name="Vinetz J.M."/>
            <person name="Sutton G.G."/>
            <person name="Nierman W.C."/>
            <person name="Fouts D.E."/>
        </authorList>
    </citation>
    <scope>NUCLEOTIDE SEQUENCE [LARGE SCALE GENOMIC DNA]</scope>
    <source>
        <strain evidence="2">MOR084</strain>
    </source>
</reference>
<sequence length="284" mass="31402">MKNRCFLCRILTFLLLQSVLSCNTTSNEKDLSTILLALGVYTHQSGSPILNPLITRTSYVNVDGQNKQNIYVDFSFRNVPAAPITIRAYLGRPALMVLDSDGETVRNYLQEMSPDSFTANRFYHYSRELTQSYKIIVVAKNFFGKSSREITSTPSTPLANFCDSTVPSPVTVGNCADHCIQIATNATNLEFVASSTNTSVQDYLYLDFITFTPNGEIDSTPFAFIELGLEEPSVPVAVGTRTTTLRTLNIQTYEHACIEVSSYRVWDGAGGFSDSYVSGKIQVP</sequence>
<dbReference type="Proteomes" id="UP000006329">
    <property type="component" value="Unassembled WGS sequence"/>
</dbReference>
<organism evidence="2 3">
    <name type="scientific">Leptospira santarosai str. MOR084</name>
    <dbReference type="NCBI Taxonomy" id="1049984"/>
    <lineage>
        <taxon>Bacteria</taxon>
        <taxon>Pseudomonadati</taxon>
        <taxon>Spirochaetota</taxon>
        <taxon>Spirochaetia</taxon>
        <taxon>Leptospirales</taxon>
        <taxon>Leptospiraceae</taxon>
        <taxon>Leptospira</taxon>
    </lineage>
</organism>